<dbReference type="PANTHER" id="PTHR30572">
    <property type="entry name" value="MEMBRANE COMPONENT OF TRANSPORTER-RELATED"/>
    <property type="match status" value="1"/>
</dbReference>
<keyword evidence="4 7" id="KW-1133">Transmembrane helix</keyword>
<gene>
    <name evidence="10" type="primary">macB_1</name>
    <name evidence="10" type="ORF">NCTC12967_00359</name>
</gene>
<feature type="transmembrane region" description="Helical" evidence="7">
    <location>
        <begin position="391"/>
        <end position="410"/>
    </location>
</feature>
<dbReference type="GO" id="GO:0005886">
    <property type="term" value="C:plasma membrane"/>
    <property type="evidence" value="ECO:0007669"/>
    <property type="project" value="UniProtKB-SubCell"/>
</dbReference>
<evidence type="ECO:0000313" key="10">
    <source>
        <dbReference type="EMBL" id="VEH69095.1"/>
    </source>
</evidence>
<feature type="transmembrane region" description="Helical" evidence="7">
    <location>
        <begin position="296"/>
        <end position="321"/>
    </location>
</feature>
<dbReference type="EC" id="3.6.3.-" evidence="10"/>
<dbReference type="AlphaFoldDB" id="A0A448MVB6"/>
<dbReference type="InterPro" id="IPR050250">
    <property type="entry name" value="Macrolide_Exporter_MacB"/>
</dbReference>
<feature type="transmembrane region" description="Helical" evidence="7">
    <location>
        <begin position="779"/>
        <end position="798"/>
    </location>
</feature>
<feature type="transmembrane region" description="Helical" evidence="7">
    <location>
        <begin position="248"/>
        <end position="270"/>
    </location>
</feature>
<feature type="domain" description="ABC3 transporter permease C-terminal" evidence="9">
    <location>
        <begin position="692"/>
        <end position="809"/>
    </location>
</feature>
<keyword evidence="3 7" id="KW-0812">Transmembrane</keyword>
<name>A0A448MVB6_9ACTN</name>
<dbReference type="RefSeq" id="WP_061787248.1">
    <property type="nucleotide sequence ID" value="NZ_LR134406.1"/>
</dbReference>
<evidence type="ECO:0000256" key="8">
    <source>
        <dbReference type="SAM" id="SignalP"/>
    </source>
</evidence>
<feature type="transmembrane region" description="Helical" evidence="7">
    <location>
        <begin position="416"/>
        <end position="444"/>
    </location>
</feature>
<evidence type="ECO:0000256" key="6">
    <source>
        <dbReference type="ARBA" id="ARBA00038076"/>
    </source>
</evidence>
<dbReference type="GO" id="GO:0022857">
    <property type="term" value="F:transmembrane transporter activity"/>
    <property type="evidence" value="ECO:0007669"/>
    <property type="project" value="TreeGrafter"/>
</dbReference>
<evidence type="ECO:0000256" key="7">
    <source>
        <dbReference type="SAM" id="Phobius"/>
    </source>
</evidence>
<sequence length="816" mass="83327">MPSFLDFRRTVAALVAVAMSAALIAFAFITSDSFKTHFEASARQDLDGASLVVTSGREHLPAQVLDQVRALDGVAAARGTTWDVLDLDLPPQLMSTASSKAILRSVPVLTDFTTLASGKLPTGAGEAAVNTNLAEAHGLGVGDSLRLKNHEGTTVSVQVVGIVSGNKGEDALYATREQLAAMGTDTNYQNLYVTAKPGADVRALRGQVGDVIRATGSTATVSTAEDTIAQNAVKDTAGGSTTSTLINLLAPVCAVVAIIVITTTFTTLVARQTRVIGLLRCVGASRRQTFRAVLRTAALTGVAGSVAGAALGTGIAAAIIHSGIVEGLQGRDLTITPVALGLSVLLGTLVTLVAVLRPARRATRVSALVALTGQVADSSDPRRRRRRMIRVGFLASLVLVAGIAVTFLGVSGKSIVIAAAGGVLVLIGLLGALPLLVIATAALVERLPGAGKRPILQLAARNLARNSTRSASSAASVLVSVVAGSVLFVGILSFNSAWGAYMNNHAPIDVTVEGVTAETDTAALTSNIQHVDGVESAIAIPNLRVTQESAGSESSEFHVLAVDTKAIAPVVRSTAGLEDLNDDTLVVGGIYDIPDGTKVTLTGPGGSVQVTARVREGWGAVITPATAERLAGGKASDSVMWVRTHGDGSSEAPEKAIRQLVRGQGMMVTGRAAAVNLFTKQLNQVAVVVSAVLGLSLIIALSGLANTTDVAVLERTREIGMLRATGTCRSEIRRLITVEGLLTALLAGVLGCLAGAGLGHAGLLAVLGQDASIAPTIPVLPLVGMLVLAAAVGILASLRPAGRASRIPPVQALAQD</sequence>
<dbReference type="GO" id="GO:0005524">
    <property type="term" value="F:ATP binding"/>
    <property type="evidence" value="ECO:0007669"/>
    <property type="project" value="UniProtKB-KW"/>
</dbReference>
<reference evidence="10 11" key="1">
    <citation type="submission" date="2018-12" db="EMBL/GenBank/DDBJ databases">
        <authorList>
            <consortium name="Pathogen Informatics"/>
        </authorList>
    </citation>
    <scope>NUCLEOTIDE SEQUENCE [LARGE SCALE GENOMIC DNA]</scope>
    <source>
        <strain evidence="10 11">NCTC12967</strain>
    </source>
</reference>
<evidence type="ECO:0000259" key="9">
    <source>
        <dbReference type="Pfam" id="PF02687"/>
    </source>
</evidence>
<dbReference type="PANTHER" id="PTHR30572:SF4">
    <property type="entry name" value="ABC TRANSPORTER PERMEASE YTRF"/>
    <property type="match status" value="1"/>
</dbReference>
<feature type="transmembrane region" description="Helical" evidence="7">
    <location>
        <begin position="333"/>
        <end position="356"/>
    </location>
</feature>
<feature type="chain" id="PRO_5019185350" evidence="8">
    <location>
        <begin position="28"/>
        <end position="816"/>
    </location>
</feature>
<keyword evidence="5 7" id="KW-0472">Membrane</keyword>
<proteinExistence type="inferred from homology"/>
<feature type="domain" description="ABC3 transporter permease C-terminal" evidence="9">
    <location>
        <begin position="252"/>
        <end position="366"/>
    </location>
</feature>
<dbReference type="GeneID" id="64405856"/>
<comment type="similarity">
    <text evidence="6">Belongs to the ABC-4 integral membrane protein family.</text>
</comment>
<dbReference type="GO" id="GO:0016787">
    <property type="term" value="F:hydrolase activity"/>
    <property type="evidence" value="ECO:0007669"/>
    <property type="project" value="UniProtKB-KW"/>
</dbReference>
<feature type="signal peptide" evidence="8">
    <location>
        <begin position="1"/>
        <end position="27"/>
    </location>
</feature>
<keyword evidence="8" id="KW-0732">Signal</keyword>
<dbReference type="InterPro" id="IPR003838">
    <property type="entry name" value="ABC3_permease_C"/>
</dbReference>
<dbReference type="EMBL" id="LR134406">
    <property type="protein sequence ID" value="VEH69095.1"/>
    <property type="molecule type" value="Genomic_DNA"/>
</dbReference>
<evidence type="ECO:0000256" key="2">
    <source>
        <dbReference type="ARBA" id="ARBA00022475"/>
    </source>
</evidence>
<accession>A0A448MVB6</accession>
<evidence type="ECO:0000256" key="5">
    <source>
        <dbReference type="ARBA" id="ARBA00023136"/>
    </source>
</evidence>
<protein>
    <submittedName>
        <fullName evidence="10">Macrolide export ATP-binding/permease protein MacB</fullName>
        <ecNumber evidence="10">3.6.3.-</ecNumber>
    </submittedName>
</protein>
<evidence type="ECO:0000313" key="11">
    <source>
        <dbReference type="Proteomes" id="UP000273044"/>
    </source>
</evidence>
<keyword evidence="2" id="KW-1003">Cell membrane</keyword>
<keyword evidence="10" id="KW-0378">Hydrolase</keyword>
<keyword evidence="10" id="KW-0547">Nucleotide-binding</keyword>
<evidence type="ECO:0000256" key="3">
    <source>
        <dbReference type="ARBA" id="ARBA00022692"/>
    </source>
</evidence>
<keyword evidence="11" id="KW-1185">Reference proteome</keyword>
<keyword evidence="10" id="KW-0067">ATP-binding</keyword>
<comment type="subcellular location">
    <subcellularLocation>
        <location evidence="1">Cell membrane</location>
        <topology evidence="1">Multi-pass membrane protein</topology>
    </subcellularLocation>
</comment>
<feature type="transmembrane region" description="Helical" evidence="7">
    <location>
        <begin position="741"/>
        <end position="767"/>
    </location>
</feature>
<dbReference type="Proteomes" id="UP000273044">
    <property type="component" value="Chromosome"/>
</dbReference>
<feature type="transmembrane region" description="Helical" evidence="7">
    <location>
        <begin position="471"/>
        <end position="494"/>
    </location>
</feature>
<dbReference type="Pfam" id="PF02687">
    <property type="entry name" value="FtsX"/>
    <property type="match status" value="2"/>
</dbReference>
<feature type="transmembrane region" description="Helical" evidence="7">
    <location>
        <begin position="685"/>
        <end position="705"/>
    </location>
</feature>
<evidence type="ECO:0000256" key="1">
    <source>
        <dbReference type="ARBA" id="ARBA00004651"/>
    </source>
</evidence>
<organism evidence="10 11">
    <name type="scientific">Arachnia propionica</name>
    <dbReference type="NCBI Taxonomy" id="1750"/>
    <lineage>
        <taxon>Bacteria</taxon>
        <taxon>Bacillati</taxon>
        <taxon>Actinomycetota</taxon>
        <taxon>Actinomycetes</taxon>
        <taxon>Propionibacteriales</taxon>
        <taxon>Propionibacteriaceae</taxon>
        <taxon>Arachnia</taxon>
    </lineage>
</organism>
<evidence type="ECO:0000256" key="4">
    <source>
        <dbReference type="ARBA" id="ARBA00022989"/>
    </source>
</evidence>